<dbReference type="EMBL" id="CP016908">
    <property type="protein sequence ID" value="APR99824.1"/>
    <property type="molecule type" value="Genomic_DNA"/>
</dbReference>
<dbReference type="KEGG" id="pabo:BCY86_03375"/>
<keyword evidence="2" id="KW-1185">Reference proteome</keyword>
<dbReference type="Proteomes" id="UP000185544">
    <property type="component" value="Chromosome"/>
</dbReference>
<proteinExistence type="predicted"/>
<evidence type="ECO:0000313" key="2">
    <source>
        <dbReference type="Proteomes" id="UP000185544"/>
    </source>
</evidence>
<evidence type="ECO:0000313" key="1">
    <source>
        <dbReference type="EMBL" id="APR99824.1"/>
    </source>
</evidence>
<gene>
    <name evidence="1" type="ORF">BCY86_03375</name>
</gene>
<organism evidence="1 2">
    <name type="scientific">Pajaroellobacter abortibovis</name>
    <dbReference type="NCBI Taxonomy" id="1882918"/>
    <lineage>
        <taxon>Bacteria</taxon>
        <taxon>Pseudomonadati</taxon>
        <taxon>Myxococcota</taxon>
        <taxon>Polyangia</taxon>
        <taxon>Polyangiales</taxon>
        <taxon>Polyangiaceae</taxon>
    </lineage>
</organism>
<dbReference type="AlphaFoldDB" id="A0A1L6MWI9"/>
<reference evidence="1 2" key="1">
    <citation type="submission" date="2016-08" db="EMBL/GenBank/DDBJ databases">
        <title>Identification and validation of antigenic proteins from Pajaroellobacter abortibovis using de-novo genome sequence assembly and reverse vaccinology.</title>
        <authorList>
            <person name="Welly B.T."/>
            <person name="Miller M.R."/>
            <person name="Stott J.L."/>
            <person name="Blanchard M.T."/>
            <person name="Islas-Trejo A.D."/>
            <person name="O'Rourke S.M."/>
            <person name="Young A.E."/>
            <person name="Medrano J.F."/>
            <person name="Van Eenennaam A.L."/>
        </authorList>
    </citation>
    <scope>NUCLEOTIDE SEQUENCE [LARGE SCALE GENOMIC DNA]</scope>
    <source>
        <strain evidence="1 2">BTF92-0548A/99-0131</strain>
    </source>
</reference>
<protein>
    <submittedName>
        <fullName evidence="1">Uncharacterized protein</fullName>
    </submittedName>
</protein>
<dbReference type="STRING" id="1882918.BCY86_03375"/>
<accession>A0A1L6MWI9</accession>
<sequence length="121" mass="13097">MDHLGQFLYVDYGVEPNGTIAYQIGPTTGGLIPVPGTQVAEMPYSLLVVHPTGKWVVVPIKALHPCWATEWDLASGVVTPVSGSPLSLMGKYGIKENLAVCMHPTIRFLYVTRTKSNKVSS</sequence>
<name>A0A1L6MWI9_9BACT</name>